<feature type="domain" description="Limonene-1,2-epoxide hydrolase" evidence="1">
    <location>
        <begin position="6"/>
        <end position="125"/>
    </location>
</feature>
<evidence type="ECO:0000313" key="2">
    <source>
        <dbReference type="EMBL" id="SUZ72489.1"/>
    </source>
</evidence>
<dbReference type="SUPFAM" id="SSF54427">
    <property type="entry name" value="NTF2-like"/>
    <property type="match status" value="1"/>
</dbReference>
<gene>
    <name evidence="2" type="ORF">METZ01_LOCUS25343</name>
</gene>
<dbReference type="Gene3D" id="3.10.450.50">
    <property type="match status" value="1"/>
</dbReference>
<proteinExistence type="predicted"/>
<dbReference type="Pfam" id="PF07858">
    <property type="entry name" value="LEH"/>
    <property type="match status" value="1"/>
</dbReference>
<protein>
    <recommendedName>
        <fullName evidence="1">Limonene-1,2-epoxide hydrolase domain-containing protein</fullName>
    </recommendedName>
</protein>
<accession>A0A381Q2G8</accession>
<dbReference type="InterPro" id="IPR013100">
    <property type="entry name" value="LEH"/>
</dbReference>
<dbReference type="EMBL" id="UINC01001150">
    <property type="protein sequence ID" value="SUZ72489.1"/>
    <property type="molecule type" value="Genomic_DNA"/>
</dbReference>
<name>A0A381Q2G8_9ZZZZ</name>
<dbReference type="InterPro" id="IPR032710">
    <property type="entry name" value="NTF2-like_dom_sf"/>
</dbReference>
<organism evidence="2">
    <name type="scientific">marine metagenome</name>
    <dbReference type="NCBI Taxonomy" id="408172"/>
    <lineage>
        <taxon>unclassified sequences</taxon>
        <taxon>metagenomes</taxon>
        <taxon>ecological metagenomes</taxon>
    </lineage>
</organism>
<evidence type="ECO:0000259" key="1">
    <source>
        <dbReference type="Pfam" id="PF07858"/>
    </source>
</evidence>
<reference evidence="2" key="1">
    <citation type="submission" date="2018-05" db="EMBL/GenBank/DDBJ databases">
        <authorList>
            <person name="Lanie J.A."/>
            <person name="Ng W.-L."/>
            <person name="Kazmierczak K.M."/>
            <person name="Andrzejewski T.M."/>
            <person name="Davidsen T.M."/>
            <person name="Wayne K.J."/>
            <person name="Tettelin H."/>
            <person name="Glass J.I."/>
            <person name="Rusch D."/>
            <person name="Podicherti R."/>
            <person name="Tsui H.-C.T."/>
            <person name="Winkler M.E."/>
        </authorList>
    </citation>
    <scope>NUCLEOTIDE SEQUENCE</scope>
</reference>
<dbReference type="AlphaFoldDB" id="A0A381Q2G8"/>
<sequence length="129" mass="14587">MSDATSPEEVVNNFIEKIEAKDLDAALDHVSEDCYYDNVPIGDMTGREDMHKFLSGLLKGEGPVEFEVVRQTATGNTVMNERLDRFQTGSGRQIELPVMGIFEVNDGLITFWRDYFDNGMFLKQIKGDD</sequence>